<dbReference type="Proteomes" id="UP000541185">
    <property type="component" value="Unassembled WGS sequence"/>
</dbReference>
<feature type="domain" description="Methyl-accepting transducer" evidence="5">
    <location>
        <begin position="246"/>
        <end position="475"/>
    </location>
</feature>
<dbReference type="CDD" id="cd11386">
    <property type="entry name" value="MCP_signal"/>
    <property type="match status" value="1"/>
</dbReference>
<gene>
    <name evidence="7" type="ORF">HHL11_00190</name>
</gene>
<dbReference type="FunFam" id="1.10.287.950:FF:000001">
    <property type="entry name" value="Methyl-accepting chemotaxis sensory transducer"/>
    <property type="match status" value="1"/>
</dbReference>
<evidence type="ECO:0000313" key="7">
    <source>
        <dbReference type="EMBL" id="NML42145.1"/>
    </source>
</evidence>
<dbReference type="GO" id="GO:0005886">
    <property type="term" value="C:plasma membrane"/>
    <property type="evidence" value="ECO:0007669"/>
    <property type="project" value="TreeGrafter"/>
</dbReference>
<dbReference type="PROSITE" id="PS50111">
    <property type="entry name" value="CHEMOTAXIS_TRANSDUC_2"/>
    <property type="match status" value="1"/>
</dbReference>
<evidence type="ECO:0000256" key="1">
    <source>
        <dbReference type="ARBA" id="ARBA00004370"/>
    </source>
</evidence>
<keyword evidence="2" id="KW-0488">Methylation</keyword>
<evidence type="ECO:0000313" key="8">
    <source>
        <dbReference type="Proteomes" id="UP000541185"/>
    </source>
</evidence>
<dbReference type="InterPro" id="IPR051310">
    <property type="entry name" value="MCP_chemotaxis"/>
</dbReference>
<dbReference type="PROSITE" id="PS50885">
    <property type="entry name" value="HAMP"/>
    <property type="match status" value="1"/>
</dbReference>
<keyword evidence="4" id="KW-0807">Transducer</keyword>
<dbReference type="InterPro" id="IPR004089">
    <property type="entry name" value="MCPsignal_dom"/>
</dbReference>
<dbReference type="PANTHER" id="PTHR43531:SF14">
    <property type="entry name" value="METHYL-ACCEPTING CHEMOTAXIS PROTEIN I-RELATED"/>
    <property type="match status" value="1"/>
</dbReference>
<dbReference type="InterPro" id="IPR003660">
    <property type="entry name" value="HAMP_dom"/>
</dbReference>
<evidence type="ECO:0000259" key="6">
    <source>
        <dbReference type="PROSITE" id="PS50885"/>
    </source>
</evidence>
<dbReference type="GO" id="GO:0006935">
    <property type="term" value="P:chemotaxis"/>
    <property type="evidence" value="ECO:0007669"/>
    <property type="project" value="TreeGrafter"/>
</dbReference>
<dbReference type="EMBL" id="JABBFX010000001">
    <property type="protein sequence ID" value="NML42145.1"/>
    <property type="molecule type" value="Genomic_DNA"/>
</dbReference>
<evidence type="ECO:0000256" key="3">
    <source>
        <dbReference type="ARBA" id="ARBA00029447"/>
    </source>
</evidence>
<reference evidence="7 8" key="1">
    <citation type="submission" date="2020-04" db="EMBL/GenBank/DDBJ databases">
        <title>Ramlibacter sp. G-1-2-2 isolated from soil.</title>
        <authorList>
            <person name="Dahal R.H."/>
        </authorList>
    </citation>
    <scope>NUCLEOTIDE SEQUENCE [LARGE SCALE GENOMIC DNA]</scope>
    <source>
        <strain evidence="7 8">G-1-2-2</strain>
    </source>
</reference>
<dbReference type="Pfam" id="PF00015">
    <property type="entry name" value="MCPsignal"/>
    <property type="match status" value="1"/>
</dbReference>
<dbReference type="SMART" id="SM00304">
    <property type="entry name" value="HAMP"/>
    <property type="match status" value="1"/>
</dbReference>
<dbReference type="GO" id="GO:0004888">
    <property type="term" value="F:transmembrane signaling receptor activity"/>
    <property type="evidence" value="ECO:0007669"/>
    <property type="project" value="TreeGrafter"/>
</dbReference>
<evidence type="ECO:0000256" key="2">
    <source>
        <dbReference type="ARBA" id="ARBA00022481"/>
    </source>
</evidence>
<name>A0A848GU50_9BURK</name>
<comment type="similarity">
    <text evidence="3">Belongs to the methyl-accepting chemotaxis (MCP) protein family.</text>
</comment>
<feature type="domain" description="HAMP" evidence="6">
    <location>
        <begin position="188"/>
        <end position="241"/>
    </location>
</feature>
<dbReference type="SMART" id="SM00283">
    <property type="entry name" value="MA"/>
    <property type="match status" value="1"/>
</dbReference>
<dbReference type="CDD" id="cd06225">
    <property type="entry name" value="HAMP"/>
    <property type="match status" value="1"/>
</dbReference>
<dbReference type="GO" id="GO:0007165">
    <property type="term" value="P:signal transduction"/>
    <property type="evidence" value="ECO:0007669"/>
    <property type="project" value="UniProtKB-KW"/>
</dbReference>
<dbReference type="Gene3D" id="1.10.287.950">
    <property type="entry name" value="Methyl-accepting chemotaxis protein"/>
    <property type="match status" value="1"/>
</dbReference>
<comment type="caution">
    <text evidence="7">The sequence shown here is derived from an EMBL/GenBank/DDBJ whole genome shotgun (WGS) entry which is preliminary data.</text>
</comment>
<dbReference type="AlphaFoldDB" id="A0A848GU50"/>
<dbReference type="SUPFAM" id="SSF58104">
    <property type="entry name" value="Methyl-accepting chemotaxis protein (MCP) signaling domain"/>
    <property type="match status" value="1"/>
</dbReference>
<evidence type="ECO:0000259" key="5">
    <source>
        <dbReference type="PROSITE" id="PS50111"/>
    </source>
</evidence>
<accession>A0A848GU50</accession>
<proteinExistence type="inferred from homology"/>
<dbReference type="PANTHER" id="PTHR43531">
    <property type="entry name" value="PROTEIN ICFG"/>
    <property type="match status" value="1"/>
</dbReference>
<evidence type="ECO:0000256" key="4">
    <source>
        <dbReference type="PROSITE-ProRule" id="PRU00284"/>
    </source>
</evidence>
<dbReference type="RefSeq" id="WP_169416370.1">
    <property type="nucleotide sequence ID" value="NZ_JABBFX010000001.1"/>
</dbReference>
<organism evidence="7 8">
    <name type="scientific">Ramlibacter agri</name>
    <dbReference type="NCBI Taxonomy" id="2728837"/>
    <lineage>
        <taxon>Bacteria</taxon>
        <taxon>Pseudomonadati</taxon>
        <taxon>Pseudomonadota</taxon>
        <taxon>Betaproteobacteria</taxon>
        <taxon>Burkholderiales</taxon>
        <taxon>Comamonadaceae</taxon>
        <taxon>Ramlibacter</taxon>
    </lineage>
</organism>
<keyword evidence="8" id="KW-1185">Reference proteome</keyword>
<comment type="subcellular location">
    <subcellularLocation>
        <location evidence="1">Membrane</location>
    </subcellularLocation>
</comment>
<sequence length="499" mass="52692">MWSLARLKIKQRMYVQFCVAVTPLVGLLLFQLLSVSDLPERVNRDLGRYRASNQAISSYREFLNGVTDAVDSGKLSQPALKALDAARQEAQAVDEAAPGPQLKATLAQLAKISSALQQRNTLETLLAARADINQADAALKQLAEDSEQHLAGLVREDAQAARQKNRILGTIAALTLVLLGFMVRQMVARITVPVAWAVTTAKRVASGDLSQIVAPGRRYDGIGELQAALREMNDSLIAIVTRVRAGSDLISRASDQIADGNAELSARTAEQASSLEATALAMGELTQTVLANAGNAQRANALAKSASDVAVKGGEVVGQVVQRMNAIDRSSRNIVEIIALIDGIAFQTNILALNAAVEAARAGDQGRGFAVVASEVRSLAQRSASSARQIKALIDDSVQQIRAGSELVGHAGQTMEQILASVRDVTAIMADIAATSQQQNSGIDQVNRAVTALNAVTRRNAALVDDAREAADALREQSARLVEAVGAFAMEQPGAAQAA</sequence>
<protein>
    <submittedName>
        <fullName evidence="7">Methyl-accepting chemotaxis protein</fullName>
    </submittedName>
</protein>